<dbReference type="Proteomes" id="UP001297272">
    <property type="component" value="Unassembled WGS sequence"/>
</dbReference>
<dbReference type="SMART" id="SM00345">
    <property type="entry name" value="HTH_GNTR"/>
    <property type="match status" value="1"/>
</dbReference>
<dbReference type="Pfam" id="PF07729">
    <property type="entry name" value="FCD"/>
    <property type="match status" value="1"/>
</dbReference>
<dbReference type="Gene3D" id="1.20.120.530">
    <property type="entry name" value="GntR ligand-binding domain-like"/>
    <property type="match status" value="1"/>
</dbReference>
<keyword evidence="2" id="KW-0238">DNA-binding</keyword>
<feature type="domain" description="HTH gntR-type" evidence="4">
    <location>
        <begin position="15"/>
        <end position="81"/>
    </location>
</feature>
<name>A0ABS5RXQ6_9HYPH</name>
<evidence type="ECO:0000256" key="3">
    <source>
        <dbReference type="ARBA" id="ARBA00023163"/>
    </source>
</evidence>
<dbReference type="InterPro" id="IPR008920">
    <property type="entry name" value="TF_FadR/GntR_C"/>
</dbReference>
<dbReference type="SUPFAM" id="SSF48008">
    <property type="entry name" value="GntR ligand-binding domain-like"/>
    <property type="match status" value="1"/>
</dbReference>
<dbReference type="InterPro" id="IPR036388">
    <property type="entry name" value="WH-like_DNA-bd_sf"/>
</dbReference>
<evidence type="ECO:0000256" key="2">
    <source>
        <dbReference type="ARBA" id="ARBA00023125"/>
    </source>
</evidence>
<dbReference type="PANTHER" id="PTHR43537:SF49">
    <property type="entry name" value="TRANSCRIPTIONAL REGULATORY PROTEIN"/>
    <property type="match status" value="1"/>
</dbReference>
<evidence type="ECO:0000313" key="6">
    <source>
        <dbReference type="Proteomes" id="UP001297272"/>
    </source>
</evidence>
<protein>
    <submittedName>
        <fullName evidence="5">GntR family transcriptional regulator</fullName>
    </submittedName>
</protein>
<evidence type="ECO:0000256" key="1">
    <source>
        <dbReference type="ARBA" id="ARBA00023015"/>
    </source>
</evidence>
<reference evidence="5 6" key="1">
    <citation type="submission" date="2021-03" db="EMBL/GenBank/DDBJ databases">
        <title>Tianweitania aestuarii sp. nov., isolated from a tidal flat.</title>
        <authorList>
            <person name="Park S."/>
            <person name="Yoon J.-H."/>
        </authorList>
    </citation>
    <scope>NUCLEOTIDE SEQUENCE [LARGE SCALE GENOMIC DNA]</scope>
    <source>
        <strain evidence="5 6">BSSL-BM11</strain>
    </source>
</reference>
<organism evidence="5 6">
    <name type="scientific">Tianweitania aestuarii</name>
    <dbReference type="NCBI Taxonomy" id="2814886"/>
    <lineage>
        <taxon>Bacteria</taxon>
        <taxon>Pseudomonadati</taxon>
        <taxon>Pseudomonadota</taxon>
        <taxon>Alphaproteobacteria</taxon>
        <taxon>Hyphomicrobiales</taxon>
        <taxon>Phyllobacteriaceae</taxon>
        <taxon>Tianweitania</taxon>
    </lineage>
</organism>
<dbReference type="SMART" id="SM00895">
    <property type="entry name" value="FCD"/>
    <property type="match status" value="1"/>
</dbReference>
<dbReference type="InterPro" id="IPR000524">
    <property type="entry name" value="Tscrpt_reg_HTH_GntR"/>
</dbReference>
<dbReference type="SUPFAM" id="SSF46785">
    <property type="entry name" value="Winged helix' DNA-binding domain"/>
    <property type="match status" value="1"/>
</dbReference>
<keyword evidence="1" id="KW-0805">Transcription regulation</keyword>
<dbReference type="RefSeq" id="WP_213985430.1">
    <property type="nucleotide sequence ID" value="NZ_JAFMNX010000003.1"/>
</dbReference>
<sequence length="229" mass="24728">MRLKHVGGLKNETQENRGDRVYRTLVERIRTGQLLSGARLREEDIASVLGVSRTPVREAFARLQVRGLVQPGASGLTVASLDRSQVIELYALRARLEGSAAAFAAENASSGELAGLTHIASLFEQQRSDPATAARINALFHESIYEAAHNRYLRRMLGDLNDSLALLPSTTFSVEGRSEAALVEHQVMLDLILNRDAAGAEAAARAHIDQALRARLTLLFSSGGSASEA</sequence>
<dbReference type="EMBL" id="JAFMNX010000003">
    <property type="protein sequence ID" value="MBS9721813.1"/>
    <property type="molecule type" value="Genomic_DNA"/>
</dbReference>
<comment type="caution">
    <text evidence="5">The sequence shown here is derived from an EMBL/GenBank/DDBJ whole genome shotgun (WGS) entry which is preliminary data.</text>
</comment>
<gene>
    <name evidence="5" type="ORF">JYU29_14075</name>
</gene>
<dbReference type="Gene3D" id="1.10.10.10">
    <property type="entry name" value="Winged helix-like DNA-binding domain superfamily/Winged helix DNA-binding domain"/>
    <property type="match status" value="1"/>
</dbReference>
<dbReference type="Pfam" id="PF00392">
    <property type="entry name" value="GntR"/>
    <property type="match status" value="1"/>
</dbReference>
<dbReference type="InterPro" id="IPR011711">
    <property type="entry name" value="GntR_C"/>
</dbReference>
<dbReference type="PROSITE" id="PS50949">
    <property type="entry name" value="HTH_GNTR"/>
    <property type="match status" value="1"/>
</dbReference>
<keyword evidence="3" id="KW-0804">Transcription</keyword>
<proteinExistence type="predicted"/>
<dbReference type="PANTHER" id="PTHR43537">
    <property type="entry name" value="TRANSCRIPTIONAL REGULATOR, GNTR FAMILY"/>
    <property type="match status" value="1"/>
</dbReference>
<keyword evidence="6" id="KW-1185">Reference proteome</keyword>
<evidence type="ECO:0000259" key="4">
    <source>
        <dbReference type="PROSITE" id="PS50949"/>
    </source>
</evidence>
<accession>A0ABS5RXQ6</accession>
<evidence type="ECO:0000313" key="5">
    <source>
        <dbReference type="EMBL" id="MBS9721813.1"/>
    </source>
</evidence>
<dbReference type="InterPro" id="IPR036390">
    <property type="entry name" value="WH_DNA-bd_sf"/>
</dbReference>